<evidence type="ECO:0000256" key="8">
    <source>
        <dbReference type="ARBA" id="ARBA00023239"/>
    </source>
</evidence>
<evidence type="ECO:0000256" key="7">
    <source>
        <dbReference type="ARBA" id="ARBA00023014"/>
    </source>
</evidence>
<protein>
    <recommendedName>
        <fullName evidence="10">L-serine dehydratase</fullName>
        <ecNumber evidence="10">4.3.1.17</ecNumber>
    </recommendedName>
</protein>
<gene>
    <name evidence="12" type="primary">sdaAB</name>
    <name evidence="12" type="ORF">C0189_02645</name>
</gene>
<dbReference type="Pfam" id="PF03315">
    <property type="entry name" value="SDH_beta"/>
    <property type="match status" value="1"/>
</dbReference>
<dbReference type="PROSITE" id="PS51671">
    <property type="entry name" value="ACT"/>
    <property type="match status" value="1"/>
</dbReference>
<dbReference type="SUPFAM" id="SSF55021">
    <property type="entry name" value="ACT-like"/>
    <property type="match status" value="1"/>
</dbReference>
<dbReference type="Pfam" id="PF01842">
    <property type="entry name" value="ACT"/>
    <property type="match status" value="1"/>
</dbReference>
<dbReference type="GO" id="GO:0046872">
    <property type="term" value="F:metal ion binding"/>
    <property type="evidence" value="ECO:0007669"/>
    <property type="project" value="UniProtKB-KW"/>
</dbReference>
<dbReference type="AlphaFoldDB" id="A0A2J6WEP9"/>
<keyword evidence="4 10" id="KW-0004">4Fe-4S</keyword>
<dbReference type="RefSeq" id="WP_424587037.1">
    <property type="nucleotide sequence ID" value="NZ_JBNARP010000040.1"/>
</dbReference>
<keyword evidence="8 10" id="KW-0456">Lyase</keyword>
<dbReference type="PANTHER" id="PTHR30182:SF12">
    <property type="entry name" value="L-SERINE DEHYDRATASE, BETA CHAIN-RELATED"/>
    <property type="match status" value="1"/>
</dbReference>
<dbReference type="InterPro" id="IPR005131">
    <property type="entry name" value="Ser_deHydtase_bsu"/>
</dbReference>
<dbReference type="InterPro" id="IPR051318">
    <property type="entry name" value="Fe-S_L-Ser"/>
</dbReference>
<comment type="caution">
    <text evidence="12">The sequence shown here is derived from an EMBL/GenBank/DDBJ whole genome shotgun (WGS) entry which is preliminary data.</text>
</comment>
<evidence type="ECO:0000256" key="2">
    <source>
        <dbReference type="ARBA" id="ARBA00008636"/>
    </source>
</evidence>
<dbReference type="Proteomes" id="UP000237040">
    <property type="component" value="Unassembled WGS sequence"/>
</dbReference>
<evidence type="ECO:0000256" key="10">
    <source>
        <dbReference type="RuleBase" id="RU366059"/>
    </source>
</evidence>
<keyword evidence="7 10" id="KW-0411">Iron-sulfur</keyword>
<dbReference type="SUPFAM" id="SSF143548">
    <property type="entry name" value="Serine metabolism enzymes domain"/>
    <property type="match status" value="1"/>
</dbReference>
<evidence type="ECO:0000256" key="6">
    <source>
        <dbReference type="ARBA" id="ARBA00023004"/>
    </source>
</evidence>
<organism evidence="12 13">
    <name type="scientific">Caldisericum exile</name>
    <dbReference type="NCBI Taxonomy" id="693075"/>
    <lineage>
        <taxon>Bacteria</taxon>
        <taxon>Pseudomonadati</taxon>
        <taxon>Caldisericota/Cryosericota group</taxon>
        <taxon>Caldisericota</taxon>
        <taxon>Caldisericia</taxon>
        <taxon>Caldisericales</taxon>
        <taxon>Caldisericaceae</taxon>
        <taxon>Caldisericum</taxon>
    </lineage>
</organism>
<name>A0A2J6WEP9_9BACT</name>
<evidence type="ECO:0000313" key="13">
    <source>
        <dbReference type="Proteomes" id="UP000237040"/>
    </source>
</evidence>
<evidence type="ECO:0000256" key="1">
    <source>
        <dbReference type="ARBA" id="ARBA00001966"/>
    </source>
</evidence>
<dbReference type="PIRSF" id="PIRSF036692">
    <property type="entry name" value="SDH_B"/>
    <property type="match status" value="1"/>
</dbReference>
<keyword evidence="6 10" id="KW-0408">Iron</keyword>
<evidence type="ECO:0000259" key="11">
    <source>
        <dbReference type="PROSITE" id="PS51671"/>
    </source>
</evidence>
<dbReference type="InterPro" id="IPR045865">
    <property type="entry name" value="ACT-like_dom_sf"/>
</dbReference>
<reference evidence="12 13" key="1">
    <citation type="submission" date="2018-01" db="EMBL/GenBank/DDBJ databases">
        <title>Metagenomic assembled genomes from two thermal pools in the Uzon Caldera, Kamchatka, Russia.</title>
        <authorList>
            <person name="Wilkins L."/>
            <person name="Ettinger C."/>
        </authorList>
    </citation>
    <scope>NUCLEOTIDE SEQUENCE [LARGE SCALE GENOMIC DNA]</scope>
    <source>
        <strain evidence="12">ZAV-07</strain>
    </source>
</reference>
<keyword evidence="3 10" id="KW-0312">Gluconeogenesis</keyword>
<dbReference type="InterPro" id="IPR004643">
    <property type="entry name" value="Fe-S_L-Ser_bsu"/>
</dbReference>
<dbReference type="InterPro" id="IPR029009">
    <property type="entry name" value="ASB_dom_sf"/>
</dbReference>
<dbReference type="EMBL" id="PNIL01000038">
    <property type="protein sequence ID" value="PMP67698.1"/>
    <property type="molecule type" value="Genomic_DNA"/>
</dbReference>
<comment type="cofactor">
    <cofactor evidence="1 10">
        <name>[4Fe-4S] cluster</name>
        <dbReference type="ChEBI" id="CHEBI:49883"/>
    </cofactor>
</comment>
<dbReference type="Gene3D" id="3.30.1330.90">
    <property type="entry name" value="D-3-phosphoglycerate dehydrogenase, domain 3"/>
    <property type="match status" value="1"/>
</dbReference>
<evidence type="ECO:0000313" key="12">
    <source>
        <dbReference type="EMBL" id="PMP67698.1"/>
    </source>
</evidence>
<dbReference type="Gene3D" id="3.30.70.260">
    <property type="match status" value="1"/>
</dbReference>
<dbReference type="GO" id="GO:0051539">
    <property type="term" value="F:4 iron, 4 sulfur cluster binding"/>
    <property type="evidence" value="ECO:0007669"/>
    <property type="project" value="UniProtKB-UniRule"/>
</dbReference>
<proteinExistence type="inferred from homology"/>
<comment type="similarity">
    <text evidence="2 10">Belongs to the iron-sulfur dependent L-serine dehydratase family.</text>
</comment>
<comment type="catalytic activity">
    <reaction evidence="9 10">
        <text>L-serine = pyruvate + NH4(+)</text>
        <dbReference type="Rhea" id="RHEA:19169"/>
        <dbReference type="ChEBI" id="CHEBI:15361"/>
        <dbReference type="ChEBI" id="CHEBI:28938"/>
        <dbReference type="ChEBI" id="CHEBI:33384"/>
        <dbReference type="EC" id="4.3.1.17"/>
    </reaction>
</comment>
<evidence type="ECO:0000256" key="9">
    <source>
        <dbReference type="ARBA" id="ARBA00049406"/>
    </source>
</evidence>
<sequence length="224" mass="24682">MGIFEIIGPIMIGPSSSHTAGAVRIGKYARRIYGVSKLFDLVEIDLFNSFSESGVGHGTDLAILSGILCFNVDDERILNAFGIAKEMGINYKFNFMGINEELPENTAKITFYNNREPFYIFGESIGGGLIRIFNINGYNVNLFGRHPVLIVIAKDVPGIVAHVSKVIADTGINIAKAEIERDSSIGESLSVFKLDADFPKDRLPLILENKNIKEAITVERLEEL</sequence>
<accession>A0A2J6WEP9</accession>
<dbReference type="NCBIfam" id="TIGR00719">
    <property type="entry name" value="sda_beta"/>
    <property type="match status" value="1"/>
</dbReference>
<evidence type="ECO:0000256" key="4">
    <source>
        <dbReference type="ARBA" id="ARBA00022485"/>
    </source>
</evidence>
<keyword evidence="5 10" id="KW-0479">Metal-binding</keyword>
<dbReference type="PANTHER" id="PTHR30182">
    <property type="entry name" value="L-SERINE DEHYDRATASE"/>
    <property type="match status" value="1"/>
</dbReference>
<feature type="domain" description="ACT" evidence="11">
    <location>
        <begin position="148"/>
        <end position="223"/>
    </location>
</feature>
<evidence type="ECO:0000256" key="3">
    <source>
        <dbReference type="ARBA" id="ARBA00022432"/>
    </source>
</evidence>
<dbReference type="GO" id="GO:0006094">
    <property type="term" value="P:gluconeogenesis"/>
    <property type="evidence" value="ECO:0007669"/>
    <property type="project" value="UniProtKB-KW"/>
</dbReference>
<dbReference type="GO" id="GO:0003941">
    <property type="term" value="F:L-serine ammonia-lyase activity"/>
    <property type="evidence" value="ECO:0007669"/>
    <property type="project" value="UniProtKB-UniRule"/>
</dbReference>
<evidence type="ECO:0000256" key="5">
    <source>
        <dbReference type="ARBA" id="ARBA00022723"/>
    </source>
</evidence>
<dbReference type="InterPro" id="IPR002912">
    <property type="entry name" value="ACT_dom"/>
</dbReference>
<dbReference type="EC" id="4.3.1.17" evidence="10"/>